<organism evidence="9">
    <name type="scientific">Arcella intermedia</name>
    <dbReference type="NCBI Taxonomy" id="1963864"/>
    <lineage>
        <taxon>Eukaryota</taxon>
        <taxon>Amoebozoa</taxon>
        <taxon>Tubulinea</taxon>
        <taxon>Elardia</taxon>
        <taxon>Arcellinida</taxon>
        <taxon>Sphaerothecina</taxon>
        <taxon>Arcellidae</taxon>
        <taxon>Arcella</taxon>
    </lineage>
</organism>
<evidence type="ECO:0000256" key="1">
    <source>
        <dbReference type="ARBA" id="ARBA00022490"/>
    </source>
</evidence>
<reference evidence="9" key="1">
    <citation type="journal article" date="2020" name="J. Eukaryot. Microbiol.">
        <title>De novo Sequencing, Assembly and Annotation of the Transcriptome for the Free-Living Testate Amoeba Arcella intermedia.</title>
        <authorList>
            <person name="Ribeiro G.M."/>
            <person name="Porfirio-Sousa A.L."/>
            <person name="Maurer-Alcala X.X."/>
            <person name="Katz L.A."/>
            <person name="Lahr D.J.G."/>
        </authorList>
    </citation>
    <scope>NUCLEOTIDE SEQUENCE</scope>
</reference>
<evidence type="ECO:0000256" key="7">
    <source>
        <dbReference type="ARBA" id="ARBA00040390"/>
    </source>
</evidence>
<dbReference type="GO" id="GO:0003723">
    <property type="term" value="F:RNA binding"/>
    <property type="evidence" value="ECO:0007669"/>
    <property type="project" value="TreeGrafter"/>
</dbReference>
<dbReference type="PROSITE" id="PS00678">
    <property type="entry name" value="WD_REPEATS_1"/>
    <property type="match status" value="1"/>
</dbReference>
<evidence type="ECO:0000256" key="6">
    <source>
        <dbReference type="ARBA" id="ARBA00038394"/>
    </source>
</evidence>
<evidence type="ECO:0000256" key="8">
    <source>
        <dbReference type="PROSITE-ProRule" id="PRU00221"/>
    </source>
</evidence>
<dbReference type="InterPro" id="IPR001680">
    <property type="entry name" value="WD40_rpt"/>
</dbReference>
<evidence type="ECO:0000256" key="4">
    <source>
        <dbReference type="ARBA" id="ARBA00022737"/>
    </source>
</evidence>
<accession>A0A6B2L9Y8</accession>
<sequence length="334" mass="37047">MRPITLSHEKPITDLKYNVDGDLLFTACKVAPQNSICVWWADSGERIGTYEGHKGAVYSIDVDNTSKYLLSGAADQTIKLWDVESGNELYTWGVSTSIRCVSFAPGLHRFLSVTDAIRGLPQEVSVYKLSDDMRDANVKKPVVQITAPSQQPYKITRAIWGYHSESIVTANSDGFLRIFHAERSKTSENIPVHKGEIRSLQFDKYNSTFLTASKDGFAKLIDTRTFKVVREYDTGRPLNAASMSPLMDHIIVGGGEEAVSVTLTAANSAQFNVRFFHSIFAEELGNVSGHFGPVNVLSFSPDGRSFASGGEDGSVRLHYFNDSYFNRTDEISQY</sequence>
<keyword evidence="5" id="KW-0648">Protein biosynthesis</keyword>
<dbReference type="InterPro" id="IPR036322">
    <property type="entry name" value="WD40_repeat_dom_sf"/>
</dbReference>
<dbReference type="SUPFAM" id="SSF50978">
    <property type="entry name" value="WD40 repeat-like"/>
    <property type="match status" value="1"/>
</dbReference>
<dbReference type="GO" id="GO:0003743">
    <property type="term" value="F:translation initiation factor activity"/>
    <property type="evidence" value="ECO:0007669"/>
    <property type="project" value="UniProtKB-KW"/>
</dbReference>
<feature type="repeat" description="WD" evidence="8">
    <location>
        <begin position="50"/>
        <end position="91"/>
    </location>
</feature>
<proteinExistence type="inferred from homology"/>
<dbReference type="InterPro" id="IPR015943">
    <property type="entry name" value="WD40/YVTN_repeat-like_dom_sf"/>
</dbReference>
<dbReference type="AlphaFoldDB" id="A0A6B2L9Y8"/>
<evidence type="ECO:0000313" key="9">
    <source>
        <dbReference type="EMBL" id="NDV33588.1"/>
    </source>
</evidence>
<feature type="repeat" description="WD" evidence="8">
    <location>
        <begin position="287"/>
        <end position="317"/>
    </location>
</feature>
<keyword evidence="4" id="KW-0677">Repeat</keyword>
<dbReference type="InterPro" id="IPR019775">
    <property type="entry name" value="WD40_repeat_CS"/>
</dbReference>
<dbReference type="GO" id="GO:0071541">
    <property type="term" value="C:eukaryotic translation initiation factor 3 complex, eIF3m"/>
    <property type="evidence" value="ECO:0007669"/>
    <property type="project" value="TreeGrafter"/>
</dbReference>
<keyword evidence="1" id="KW-0963">Cytoplasm</keyword>
<dbReference type="GO" id="GO:0002183">
    <property type="term" value="P:cytoplasmic translational initiation"/>
    <property type="evidence" value="ECO:0007669"/>
    <property type="project" value="TreeGrafter"/>
</dbReference>
<protein>
    <recommendedName>
        <fullName evidence="7">Serine-threonine kinase receptor-associated protein</fullName>
    </recommendedName>
</protein>
<keyword evidence="2" id="KW-0396">Initiation factor</keyword>
<keyword evidence="3 8" id="KW-0853">WD repeat</keyword>
<dbReference type="PANTHER" id="PTHR19877">
    <property type="entry name" value="EUKARYOTIC TRANSLATION INITIATION FACTOR 3 SUBUNIT I"/>
    <property type="match status" value="1"/>
</dbReference>
<dbReference type="PANTHER" id="PTHR19877:SF1">
    <property type="entry name" value="EUKARYOTIC TRANSLATION INITIATION FACTOR 3 SUBUNIT I"/>
    <property type="match status" value="1"/>
</dbReference>
<feature type="repeat" description="WD" evidence="8">
    <location>
        <begin position="190"/>
        <end position="231"/>
    </location>
</feature>
<evidence type="ECO:0000256" key="5">
    <source>
        <dbReference type="ARBA" id="ARBA00022917"/>
    </source>
</evidence>
<dbReference type="Gene3D" id="2.130.10.10">
    <property type="entry name" value="YVTN repeat-like/Quinoprotein amine dehydrogenase"/>
    <property type="match status" value="1"/>
</dbReference>
<dbReference type="Pfam" id="PF24805">
    <property type="entry name" value="EIF3I"/>
    <property type="match status" value="1"/>
</dbReference>
<dbReference type="InterPro" id="IPR027525">
    <property type="entry name" value="eIF3i"/>
</dbReference>
<evidence type="ECO:0000256" key="3">
    <source>
        <dbReference type="ARBA" id="ARBA00022574"/>
    </source>
</evidence>
<dbReference type="SMART" id="SM00320">
    <property type="entry name" value="WD40"/>
    <property type="match status" value="4"/>
</dbReference>
<name>A0A6B2L9Y8_9EUKA</name>
<comment type="similarity">
    <text evidence="6">Belongs to the WD repeat STRAP family.</text>
</comment>
<dbReference type="PROSITE" id="PS50082">
    <property type="entry name" value="WD_REPEATS_2"/>
    <property type="match status" value="3"/>
</dbReference>
<dbReference type="EMBL" id="GIBP01004619">
    <property type="protein sequence ID" value="NDV33588.1"/>
    <property type="molecule type" value="Transcribed_RNA"/>
</dbReference>
<evidence type="ECO:0000256" key="2">
    <source>
        <dbReference type="ARBA" id="ARBA00022540"/>
    </source>
</evidence>
<dbReference type="PROSITE" id="PS50294">
    <property type="entry name" value="WD_REPEATS_REGION"/>
    <property type="match status" value="2"/>
</dbReference>